<evidence type="ECO:0000313" key="1">
    <source>
        <dbReference type="EMBL" id="KAK3713124.1"/>
    </source>
</evidence>
<name>A0AAE1CM88_9GAST</name>
<dbReference type="Proteomes" id="UP001283361">
    <property type="component" value="Unassembled WGS sequence"/>
</dbReference>
<proteinExistence type="predicted"/>
<reference evidence="1" key="1">
    <citation type="journal article" date="2023" name="G3 (Bethesda)">
        <title>A reference genome for the long-term kleptoplast-retaining sea slug Elysia crispata morphotype clarki.</title>
        <authorList>
            <person name="Eastman K.E."/>
            <person name="Pendleton A.L."/>
            <person name="Shaikh M.A."/>
            <person name="Suttiyut T."/>
            <person name="Ogas R."/>
            <person name="Tomko P."/>
            <person name="Gavelis G."/>
            <person name="Widhalm J.R."/>
            <person name="Wisecaver J.H."/>
        </authorList>
    </citation>
    <scope>NUCLEOTIDE SEQUENCE</scope>
    <source>
        <strain evidence="1">ECLA1</strain>
    </source>
</reference>
<dbReference type="EMBL" id="JAWDGP010007571">
    <property type="protein sequence ID" value="KAK3713124.1"/>
    <property type="molecule type" value="Genomic_DNA"/>
</dbReference>
<keyword evidence="2" id="KW-1185">Reference proteome</keyword>
<organism evidence="1 2">
    <name type="scientific">Elysia crispata</name>
    <name type="common">lettuce slug</name>
    <dbReference type="NCBI Taxonomy" id="231223"/>
    <lineage>
        <taxon>Eukaryota</taxon>
        <taxon>Metazoa</taxon>
        <taxon>Spiralia</taxon>
        <taxon>Lophotrochozoa</taxon>
        <taxon>Mollusca</taxon>
        <taxon>Gastropoda</taxon>
        <taxon>Heterobranchia</taxon>
        <taxon>Euthyneura</taxon>
        <taxon>Panpulmonata</taxon>
        <taxon>Sacoglossa</taxon>
        <taxon>Placobranchoidea</taxon>
        <taxon>Plakobranchidae</taxon>
        <taxon>Elysia</taxon>
    </lineage>
</organism>
<dbReference type="AlphaFoldDB" id="A0AAE1CM88"/>
<accession>A0AAE1CM88</accession>
<evidence type="ECO:0000313" key="2">
    <source>
        <dbReference type="Proteomes" id="UP001283361"/>
    </source>
</evidence>
<protein>
    <submittedName>
        <fullName evidence="1">Uncharacterized protein</fullName>
    </submittedName>
</protein>
<gene>
    <name evidence="1" type="ORF">RRG08_036736</name>
</gene>
<comment type="caution">
    <text evidence="1">The sequence shown here is derived from an EMBL/GenBank/DDBJ whole genome shotgun (WGS) entry which is preliminary data.</text>
</comment>
<sequence>MPIQTGSKLDVLQPHARSRIALKERSCQSVNSLLNFGIPWKSENILLTERSSARNGRETVVLAQTPDFVAGFEKDREKY</sequence>